<protein>
    <submittedName>
        <fullName evidence="2">Uncharacterized protein</fullName>
    </submittedName>
</protein>
<feature type="region of interest" description="Disordered" evidence="1">
    <location>
        <begin position="16"/>
        <end position="43"/>
    </location>
</feature>
<dbReference type="Proteomes" id="UP000799440">
    <property type="component" value="Unassembled WGS sequence"/>
</dbReference>
<evidence type="ECO:0000313" key="2">
    <source>
        <dbReference type="EMBL" id="KAF2746050.1"/>
    </source>
</evidence>
<keyword evidence="3" id="KW-1185">Reference proteome</keyword>
<sequence>MSPPFVFKIDEIRENPDIRPREDSRGRWIPSTDPGSNQRISGGVSNRYYHCDRQRICQISPRPKGSRTFKTFSVYYSAGQGFWVLRGDATKPEDDGWHPLRFNHSTTDYASFLTNAGQHDTLCVQRRDQQWPRMLLPDVYHTNMVTESQQYGGLVGELPILLALVAFSTSRDWLENVLPLVFKDGGWQIHSYKVPRMDKRGVVVTVYTCPSTLAGGSTKTDLEQYEHGCFGKYYY</sequence>
<feature type="compositionally biased region" description="Polar residues" evidence="1">
    <location>
        <begin position="33"/>
        <end position="43"/>
    </location>
</feature>
<dbReference type="EMBL" id="MU006579">
    <property type="protein sequence ID" value="KAF2746050.1"/>
    <property type="molecule type" value="Genomic_DNA"/>
</dbReference>
<feature type="compositionally biased region" description="Basic and acidic residues" evidence="1">
    <location>
        <begin position="16"/>
        <end position="26"/>
    </location>
</feature>
<organism evidence="2 3">
    <name type="scientific">Sporormia fimetaria CBS 119925</name>
    <dbReference type="NCBI Taxonomy" id="1340428"/>
    <lineage>
        <taxon>Eukaryota</taxon>
        <taxon>Fungi</taxon>
        <taxon>Dikarya</taxon>
        <taxon>Ascomycota</taxon>
        <taxon>Pezizomycotina</taxon>
        <taxon>Dothideomycetes</taxon>
        <taxon>Pleosporomycetidae</taxon>
        <taxon>Pleosporales</taxon>
        <taxon>Sporormiaceae</taxon>
        <taxon>Sporormia</taxon>
    </lineage>
</organism>
<proteinExistence type="predicted"/>
<evidence type="ECO:0000313" key="3">
    <source>
        <dbReference type="Proteomes" id="UP000799440"/>
    </source>
</evidence>
<reference evidence="2" key="1">
    <citation type="journal article" date="2020" name="Stud. Mycol.">
        <title>101 Dothideomycetes genomes: a test case for predicting lifestyles and emergence of pathogens.</title>
        <authorList>
            <person name="Haridas S."/>
            <person name="Albert R."/>
            <person name="Binder M."/>
            <person name="Bloem J."/>
            <person name="Labutti K."/>
            <person name="Salamov A."/>
            <person name="Andreopoulos B."/>
            <person name="Baker S."/>
            <person name="Barry K."/>
            <person name="Bills G."/>
            <person name="Bluhm B."/>
            <person name="Cannon C."/>
            <person name="Castanera R."/>
            <person name="Culley D."/>
            <person name="Daum C."/>
            <person name="Ezra D."/>
            <person name="Gonzalez J."/>
            <person name="Henrissat B."/>
            <person name="Kuo A."/>
            <person name="Liang C."/>
            <person name="Lipzen A."/>
            <person name="Lutzoni F."/>
            <person name="Magnuson J."/>
            <person name="Mondo S."/>
            <person name="Nolan M."/>
            <person name="Ohm R."/>
            <person name="Pangilinan J."/>
            <person name="Park H.-J."/>
            <person name="Ramirez L."/>
            <person name="Alfaro M."/>
            <person name="Sun H."/>
            <person name="Tritt A."/>
            <person name="Yoshinaga Y."/>
            <person name="Zwiers L.-H."/>
            <person name="Turgeon B."/>
            <person name="Goodwin S."/>
            <person name="Spatafora J."/>
            <person name="Crous P."/>
            <person name="Grigoriev I."/>
        </authorList>
    </citation>
    <scope>NUCLEOTIDE SEQUENCE</scope>
    <source>
        <strain evidence="2">CBS 119925</strain>
    </source>
</reference>
<dbReference type="OrthoDB" id="5243686at2759"/>
<evidence type="ECO:0000256" key="1">
    <source>
        <dbReference type="SAM" id="MobiDB-lite"/>
    </source>
</evidence>
<gene>
    <name evidence="2" type="ORF">M011DRAFT_459574</name>
</gene>
<name>A0A6A6V942_9PLEO</name>
<dbReference type="AlphaFoldDB" id="A0A6A6V942"/>
<accession>A0A6A6V942</accession>